<dbReference type="RefSeq" id="WP_168151770.1">
    <property type="nucleotide sequence ID" value="NZ_JAAWVT010000003.1"/>
</dbReference>
<evidence type="ECO:0000313" key="2">
    <source>
        <dbReference type="EMBL" id="NKG20960.1"/>
    </source>
</evidence>
<protein>
    <submittedName>
        <fullName evidence="2">Uncharacterized protein</fullName>
    </submittedName>
</protein>
<accession>A0ABX1G615</accession>
<gene>
    <name evidence="2" type="ORF">HED64_09625</name>
</gene>
<dbReference type="Proteomes" id="UP000746595">
    <property type="component" value="Unassembled WGS sequence"/>
</dbReference>
<comment type="caution">
    <text evidence="2">The sequence shown here is derived from an EMBL/GenBank/DDBJ whole genome shotgun (WGS) entry which is preliminary data.</text>
</comment>
<feature type="region of interest" description="Disordered" evidence="1">
    <location>
        <begin position="30"/>
        <end position="50"/>
    </location>
</feature>
<organism evidence="2 3">
    <name type="scientific">Paeniglutamicibacter terrestris</name>
    <dbReference type="NCBI Taxonomy" id="2723403"/>
    <lineage>
        <taxon>Bacteria</taxon>
        <taxon>Bacillati</taxon>
        <taxon>Actinomycetota</taxon>
        <taxon>Actinomycetes</taxon>
        <taxon>Micrococcales</taxon>
        <taxon>Micrococcaceae</taxon>
        <taxon>Paeniglutamicibacter</taxon>
    </lineage>
</organism>
<name>A0ABX1G615_9MICC</name>
<keyword evidence="3" id="KW-1185">Reference proteome</keyword>
<dbReference type="EMBL" id="JAAWVT010000003">
    <property type="protein sequence ID" value="NKG20960.1"/>
    <property type="molecule type" value="Genomic_DNA"/>
</dbReference>
<proteinExistence type="predicted"/>
<sequence length="50" mass="5062">MADSTADGVGAEDSGCARLESIKAKIFSAADPATQPYNTSPATDFGPEIS</sequence>
<evidence type="ECO:0000313" key="3">
    <source>
        <dbReference type="Proteomes" id="UP000746595"/>
    </source>
</evidence>
<reference evidence="2 3" key="1">
    <citation type="submission" date="2020-04" db="EMBL/GenBank/DDBJ databases">
        <title>Paeniglutamicibacter sp. ANT13_2, a novel actinomycete isolated from sediment in Antarctica.</title>
        <authorList>
            <person name="Sakdapetsiri C."/>
            <person name="Pinyakong O."/>
        </authorList>
    </citation>
    <scope>NUCLEOTIDE SEQUENCE [LARGE SCALE GENOMIC DNA]</scope>
    <source>
        <strain evidence="2 3">ANT13_2</strain>
    </source>
</reference>
<evidence type="ECO:0000256" key="1">
    <source>
        <dbReference type="SAM" id="MobiDB-lite"/>
    </source>
</evidence>